<evidence type="ECO:0000313" key="3">
    <source>
        <dbReference type="RefSeq" id="XP_052743551.1"/>
    </source>
</evidence>
<reference evidence="3" key="1">
    <citation type="submission" date="2025-08" db="UniProtKB">
        <authorList>
            <consortium name="RefSeq"/>
        </authorList>
    </citation>
    <scope>IDENTIFICATION</scope>
</reference>
<name>A0ABM3LWY8_BICAN</name>
<keyword evidence="2" id="KW-1185">Reference proteome</keyword>
<gene>
    <name evidence="3" type="primary">LOC112053431</name>
</gene>
<accession>A0ABM3LWY8</accession>
<feature type="compositionally biased region" description="Low complexity" evidence="1">
    <location>
        <begin position="283"/>
        <end position="294"/>
    </location>
</feature>
<evidence type="ECO:0000313" key="2">
    <source>
        <dbReference type="Proteomes" id="UP001652582"/>
    </source>
</evidence>
<evidence type="ECO:0000256" key="1">
    <source>
        <dbReference type="SAM" id="MobiDB-lite"/>
    </source>
</evidence>
<dbReference type="GeneID" id="112053431"/>
<feature type="region of interest" description="Disordered" evidence="1">
    <location>
        <begin position="270"/>
        <end position="295"/>
    </location>
</feature>
<organism evidence="2 3">
    <name type="scientific">Bicyclus anynana</name>
    <name type="common">Squinting bush brown butterfly</name>
    <dbReference type="NCBI Taxonomy" id="110368"/>
    <lineage>
        <taxon>Eukaryota</taxon>
        <taxon>Metazoa</taxon>
        <taxon>Ecdysozoa</taxon>
        <taxon>Arthropoda</taxon>
        <taxon>Hexapoda</taxon>
        <taxon>Insecta</taxon>
        <taxon>Pterygota</taxon>
        <taxon>Neoptera</taxon>
        <taxon>Endopterygota</taxon>
        <taxon>Lepidoptera</taxon>
        <taxon>Glossata</taxon>
        <taxon>Ditrysia</taxon>
        <taxon>Papilionoidea</taxon>
        <taxon>Nymphalidae</taxon>
        <taxon>Satyrinae</taxon>
        <taxon>Satyrini</taxon>
        <taxon>Mycalesina</taxon>
        <taxon>Bicyclus</taxon>
    </lineage>
</organism>
<sequence>MTEEMNNNNWTLSNKEEPGRISFMSNDTTPHATLLLKLRFSRLEGSDSSTTTTGLTTLLTERSECYSTRQGSQQSEKSQDVQDTPLLDMLRSRSGDTKEEPLALHGCDKLVPEDNCENDICTHVYTRTATERSVSRSRVSRISTRRDMDIPSILAYTASSCEPVCLGIPAFQKVEEKRVDVPRWSIRRSVCPACSQKWRDKSSISNVRYSGLKKNSPIELPSIRAPARLKTSVTTGYVPRPVSVAEDKEASVTHGGFRNSSAAWQLTRARRFRTPRPQPPSPAATAPPGCSAPTARKDLDLRVSRFLSDEFRCS</sequence>
<protein>
    <submittedName>
        <fullName evidence="3">Uncharacterized protein LOC112053431</fullName>
    </submittedName>
</protein>
<proteinExistence type="predicted"/>
<dbReference type="RefSeq" id="XP_052743551.1">
    <property type="nucleotide sequence ID" value="XM_052887591.1"/>
</dbReference>
<dbReference type="Proteomes" id="UP001652582">
    <property type="component" value="Chromosome 19"/>
</dbReference>
<feature type="region of interest" description="Disordered" evidence="1">
    <location>
        <begin position="1"/>
        <end position="22"/>
    </location>
</feature>
<feature type="compositionally biased region" description="Polar residues" evidence="1">
    <location>
        <begin position="1"/>
        <end position="13"/>
    </location>
</feature>